<keyword evidence="8" id="KW-0520">NAD</keyword>
<dbReference type="SUPFAM" id="SSF48179">
    <property type="entry name" value="6-phosphogluconate dehydrogenase C-terminal domain-like"/>
    <property type="match status" value="1"/>
</dbReference>
<protein>
    <recommendedName>
        <fullName evidence="4">Prephenate dehydrogenase</fullName>
        <ecNumber evidence="3">1.3.1.12</ecNumber>
    </recommendedName>
</protein>
<dbReference type="GO" id="GO:0008977">
    <property type="term" value="F:prephenate dehydrogenase (NAD+) activity"/>
    <property type="evidence" value="ECO:0007669"/>
    <property type="project" value="UniProtKB-EC"/>
</dbReference>
<dbReference type="InterPro" id="IPR046825">
    <property type="entry name" value="PDH_C"/>
</dbReference>
<evidence type="ECO:0000256" key="7">
    <source>
        <dbReference type="ARBA" id="ARBA00023002"/>
    </source>
</evidence>
<dbReference type="SUPFAM" id="SSF51735">
    <property type="entry name" value="NAD(P)-binding Rossmann-fold domains"/>
    <property type="match status" value="1"/>
</dbReference>
<evidence type="ECO:0000256" key="4">
    <source>
        <dbReference type="ARBA" id="ARBA00016891"/>
    </source>
</evidence>
<gene>
    <name evidence="13" type="ORF">AMD01_15860</name>
</gene>
<dbReference type="InterPro" id="IPR046826">
    <property type="entry name" value="PDH_N"/>
</dbReference>
<evidence type="ECO:0000256" key="3">
    <source>
        <dbReference type="ARBA" id="ARBA00012068"/>
    </source>
</evidence>
<feature type="coiled-coil region" evidence="11">
    <location>
        <begin position="239"/>
        <end position="266"/>
    </location>
</feature>
<keyword evidence="6" id="KW-0028">Amino-acid biosynthesis</keyword>
<dbReference type="GO" id="GO:0004665">
    <property type="term" value="F:prephenate dehydrogenase (NADP+) activity"/>
    <property type="evidence" value="ECO:0007669"/>
    <property type="project" value="InterPro"/>
</dbReference>
<dbReference type="Gene3D" id="1.10.3660.10">
    <property type="entry name" value="6-phosphogluconate dehydrogenase C-terminal like domain"/>
    <property type="match status" value="1"/>
</dbReference>
<dbReference type="InterPro" id="IPR036291">
    <property type="entry name" value="NAD(P)-bd_dom_sf"/>
</dbReference>
<comment type="pathway">
    <text evidence="1">Amino-acid biosynthesis; L-tyrosine biosynthesis; (4-hydroxyphenyl)pyruvate from prephenate (NAD(+) route): step 1/1.</text>
</comment>
<evidence type="ECO:0000313" key="14">
    <source>
        <dbReference type="Proteomes" id="UP000037558"/>
    </source>
</evidence>
<dbReference type="RefSeq" id="WP_053402409.1">
    <property type="nucleotide sequence ID" value="NZ_LILC01000021.1"/>
</dbReference>
<dbReference type="FunFam" id="3.40.50.720:FF:000208">
    <property type="entry name" value="Prephenate dehydrogenase"/>
    <property type="match status" value="1"/>
</dbReference>
<keyword evidence="14" id="KW-1185">Reference proteome</keyword>
<keyword evidence="7" id="KW-0560">Oxidoreductase</keyword>
<evidence type="ECO:0000256" key="5">
    <source>
        <dbReference type="ARBA" id="ARBA00022498"/>
    </source>
</evidence>
<evidence type="ECO:0000313" key="13">
    <source>
        <dbReference type="EMBL" id="KOO43494.1"/>
    </source>
</evidence>
<evidence type="ECO:0000256" key="11">
    <source>
        <dbReference type="SAM" id="Coils"/>
    </source>
</evidence>
<dbReference type="AlphaFoldDB" id="A0A0M0KXG0"/>
<dbReference type="InterPro" id="IPR003099">
    <property type="entry name" value="Prephen_DH"/>
</dbReference>
<dbReference type="STRING" id="284581.AMD01_15860"/>
<sequence>MTKVLLVGVGLIGGSVALSMKKQQDIVIAGYDIHTSNLEMAKSKGIIDEMVLDVQIEAERADLIILGTPVEQTIQFMEKLAEWDLKDQAIITDVGSTKWSIMKAAERLNESGKTFIGGHPMAGSHESGAVHARADLFRGARYVLTPSAETTVAQLEMLTKWLSDTEANFITMDAKEHDQVTGVISHLPHMIAASLVRQVEEHANKNNLVRQMAAGGFRDITRIASSSPVMWRDISRQNRETLLDLLEDWMKEMQQVKQLLEKSDQQELYTYFSDAKTFRDSICI</sequence>
<organism evidence="13 14">
    <name type="scientific">Priestia koreensis</name>
    <dbReference type="NCBI Taxonomy" id="284581"/>
    <lineage>
        <taxon>Bacteria</taxon>
        <taxon>Bacillati</taxon>
        <taxon>Bacillota</taxon>
        <taxon>Bacilli</taxon>
        <taxon>Bacillales</taxon>
        <taxon>Bacillaceae</taxon>
        <taxon>Priestia</taxon>
    </lineage>
</organism>
<dbReference type="EMBL" id="LILC01000021">
    <property type="protein sequence ID" value="KOO43494.1"/>
    <property type="molecule type" value="Genomic_DNA"/>
</dbReference>
<comment type="similarity">
    <text evidence="2">Belongs to the prephenate/arogenate dehydrogenase family.</text>
</comment>
<evidence type="ECO:0000259" key="12">
    <source>
        <dbReference type="PROSITE" id="PS51176"/>
    </source>
</evidence>
<dbReference type="PANTHER" id="PTHR21363">
    <property type="entry name" value="PREPHENATE DEHYDROGENASE"/>
    <property type="match status" value="1"/>
</dbReference>
<evidence type="ECO:0000256" key="1">
    <source>
        <dbReference type="ARBA" id="ARBA00005067"/>
    </source>
</evidence>
<dbReference type="PATRIC" id="fig|284581.3.peg.1178"/>
<evidence type="ECO:0000256" key="8">
    <source>
        <dbReference type="ARBA" id="ARBA00023027"/>
    </source>
</evidence>
<proteinExistence type="inferred from homology"/>
<comment type="catalytic activity">
    <reaction evidence="10">
        <text>prephenate + NAD(+) = 3-(4-hydroxyphenyl)pyruvate + CO2 + NADH</text>
        <dbReference type="Rhea" id="RHEA:13869"/>
        <dbReference type="ChEBI" id="CHEBI:16526"/>
        <dbReference type="ChEBI" id="CHEBI:29934"/>
        <dbReference type="ChEBI" id="CHEBI:36242"/>
        <dbReference type="ChEBI" id="CHEBI:57540"/>
        <dbReference type="ChEBI" id="CHEBI:57945"/>
        <dbReference type="EC" id="1.3.1.12"/>
    </reaction>
</comment>
<dbReference type="Proteomes" id="UP000037558">
    <property type="component" value="Unassembled WGS sequence"/>
</dbReference>
<name>A0A0M0KXG0_9BACI</name>
<dbReference type="InterPro" id="IPR050812">
    <property type="entry name" value="Preph/Arog_dehydrog"/>
</dbReference>
<evidence type="ECO:0000256" key="9">
    <source>
        <dbReference type="ARBA" id="ARBA00023141"/>
    </source>
</evidence>
<feature type="domain" description="Prephenate/arogenate dehydrogenase" evidence="12">
    <location>
        <begin position="2"/>
        <end position="284"/>
    </location>
</feature>
<dbReference type="InterPro" id="IPR008927">
    <property type="entry name" value="6-PGluconate_DH-like_C_sf"/>
</dbReference>
<dbReference type="EC" id="1.3.1.12" evidence="3"/>
<dbReference type="GO" id="GO:0070403">
    <property type="term" value="F:NAD+ binding"/>
    <property type="evidence" value="ECO:0007669"/>
    <property type="project" value="InterPro"/>
</dbReference>
<dbReference type="PROSITE" id="PS51176">
    <property type="entry name" value="PDH_ADH"/>
    <property type="match status" value="1"/>
</dbReference>
<dbReference type="OrthoDB" id="9802008at2"/>
<accession>A0A0M0KXG0</accession>
<evidence type="ECO:0000256" key="10">
    <source>
        <dbReference type="ARBA" id="ARBA00049260"/>
    </source>
</evidence>
<dbReference type="FunFam" id="1.10.3660.10:FF:000003">
    <property type="entry name" value="Prephenate dehydrogenase"/>
    <property type="match status" value="1"/>
</dbReference>
<dbReference type="PANTHER" id="PTHR21363:SF0">
    <property type="entry name" value="PREPHENATE DEHYDROGENASE [NADP(+)]"/>
    <property type="match status" value="1"/>
</dbReference>
<dbReference type="Pfam" id="PF20463">
    <property type="entry name" value="PDH_C"/>
    <property type="match status" value="1"/>
</dbReference>
<comment type="caution">
    <text evidence="13">The sequence shown here is derived from an EMBL/GenBank/DDBJ whole genome shotgun (WGS) entry which is preliminary data.</text>
</comment>
<evidence type="ECO:0000256" key="6">
    <source>
        <dbReference type="ARBA" id="ARBA00022605"/>
    </source>
</evidence>
<evidence type="ECO:0000256" key="2">
    <source>
        <dbReference type="ARBA" id="ARBA00007964"/>
    </source>
</evidence>
<dbReference type="GO" id="GO:0006571">
    <property type="term" value="P:tyrosine biosynthetic process"/>
    <property type="evidence" value="ECO:0007669"/>
    <property type="project" value="UniProtKB-KW"/>
</dbReference>
<keyword evidence="9" id="KW-0057">Aromatic amino acid biosynthesis</keyword>
<reference evidence="14" key="1">
    <citation type="submission" date="2015-08" db="EMBL/GenBank/DDBJ databases">
        <title>Fjat-14210 dsm16467.</title>
        <authorList>
            <person name="Liu B."/>
            <person name="Wang J."/>
            <person name="Zhu Y."/>
            <person name="Liu G."/>
            <person name="Chen Q."/>
            <person name="Chen Z."/>
            <person name="Lan J."/>
            <person name="Che J."/>
            <person name="Ge C."/>
            <person name="Shi H."/>
            <person name="Pan Z."/>
            <person name="Liu X."/>
        </authorList>
    </citation>
    <scope>NUCLEOTIDE SEQUENCE [LARGE SCALE GENOMIC DNA]</scope>
    <source>
        <strain evidence="14">DSM 16467</strain>
    </source>
</reference>
<dbReference type="Pfam" id="PF02153">
    <property type="entry name" value="PDH_N"/>
    <property type="match status" value="1"/>
</dbReference>
<dbReference type="Gene3D" id="3.40.50.720">
    <property type="entry name" value="NAD(P)-binding Rossmann-like Domain"/>
    <property type="match status" value="1"/>
</dbReference>
<keyword evidence="5" id="KW-0827">Tyrosine biosynthesis</keyword>
<keyword evidence="11" id="KW-0175">Coiled coil</keyword>